<dbReference type="GO" id="GO:0006559">
    <property type="term" value="P:L-phenylalanine catabolic process"/>
    <property type="evidence" value="ECO:0007669"/>
    <property type="project" value="TreeGrafter"/>
</dbReference>
<dbReference type="OrthoDB" id="4951845at2759"/>
<dbReference type="Gene3D" id="1.20.1050.10">
    <property type="match status" value="1"/>
</dbReference>
<name>A0A2H3DFM7_ARMGA</name>
<feature type="domain" description="GST N-terminal" evidence="1">
    <location>
        <begin position="11"/>
        <end position="103"/>
    </location>
</feature>
<gene>
    <name evidence="2" type="ORF">ARMGADRAFT_310924</name>
</gene>
<dbReference type="Pfam" id="PF13409">
    <property type="entry name" value="GST_N_2"/>
    <property type="match status" value="1"/>
</dbReference>
<dbReference type="InterPro" id="IPR036249">
    <property type="entry name" value="Thioredoxin-like_sf"/>
</dbReference>
<dbReference type="InParanoid" id="A0A2H3DFM7"/>
<accession>A0A2H3DFM7</accession>
<dbReference type="InterPro" id="IPR036282">
    <property type="entry name" value="Glutathione-S-Trfase_C_sf"/>
</dbReference>
<dbReference type="GO" id="GO:0004364">
    <property type="term" value="F:glutathione transferase activity"/>
    <property type="evidence" value="ECO:0007669"/>
    <property type="project" value="TreeGrafter"/>
</dbReference>
<dbReference type="SUPFAM" id="SSF52833">
    <property type="entry name" value="Thioredoxin-like"/>
    <property type="match status" value="1"/>
</dbReference>
<dbReference type="Gene3D" id="3.40.30.10">
    <property type="entry name" value="Glutaredoxin"/>
    <property type="match status" value="1"/>
</dbReference>
<dbReference type="GO" id="GO:0006749">
    <property type="term" value="P:glutathione metabolic process"/>
    <property type="evidence" value="ECO:0007669"/>
    <property type="project" value="TreeGrafter"/>
</dbReference>
<evidence type="ECO:0000313" key="3">
    <source>
        <dbReference type="Proteomes" id="UP000217790"/>
    </source>
</evidence>
<dbReference type="InterPro" id="IPR054416">
    <property type="entry name" value="GST_UstS-like_C"/>
</dbReference>
<dbReference type="Proteomes" id="UP000217790">
    <property type="component" value="Unassembled WGS sequence"/>
</dbReference>
<dbReference type="Pfam" id="PF22041">
    <property type="entry name" value="GST_C_7"/>
    <property type="match status" value="1"/>
</dbReference>
<protein>
    <recommendedName>
        <fullName evidence="1">GST N-terminal domain-containing protein</fullName>
    </recommendedName>
</protein>
<evidence type="ECO:0000259" key="1">
    <source>
        <dbReference type="PROSITE" id="PS50404"/>
    </source>
</evidence>
<dbReference type="PANTHER" id="PTHR42673">
    <property type="entry name" value="MALEYLACETOACETATE ISOMERASE"/>
    <property type="match status" value="1"/>
</dbReference>
<dbReference type="InterPro" id="IPR004045">
    <property type="entry name" value="Glutathione_S-Trfase_N"/>
</dbReference>
<dbReference type="PROSITE" id="PS50404">
    <property type="entry name" value="GST_NTER"/>
    <property type="match status" value="1"/>
</dbReference>
<dbReference type="GO" id="GO:0016034">
    <property type="term" value="F:maleylacetoacetate isomerase activity"/>
    <property type="evidence" value="ECO:0007669"/>
    <property type="project" value="TreeGrafter"/>
</dbReference>
<reference evidence="3" key="1">
    <citation type="journal article" date="2017" name="Nat. Ecol. Evol.">
        <title>Genome expansion and lineage-specific genetic innovations in the forest pathogenic fungi Armillaria.</title>
        <authorList>
            <person name="Sipos G."/>
            <person name="Prasanna A.N."/>
            <person name="Walter M.C."/>
            <person name="O'Connor E."/>
            <person name="Balint B."/>
            <person name="Krizsan K."/>
            <person name="Kiss B."/>
            <person name="Hess J."/>
            <person name="Varga T."/>
            <person name="Slot J."/>
            <person name="Riley R."/>
            <person name="Boka B."/>
            <person name="Rigling D."/>
            <person name="Barry K."/>
            <person name="Lee J."/>
            <person name="Mihaltcheva S."/>
            <person name="LaButti K."/>
            <person name="Lipzen A."/>
            <person name="Waldron R."/>
            <person name="Moloney N.M."/>
            <person name="Sperisen C."/>
            <person name="Kredics L."/>
            <person name="Vagvoelgyi C."/>
            <person name="Patrignani A."/>
            <person name="Fitzpatrick D."/>
            <person name="Nagy I."/>
            <person name="Doyle S."/>
            <person name="Anderson J.B."/>
            <person name="Grigoriev I.V."/>
            <person name="Gueldener U."/>
            <person name="Muensterkoetter M."/>
            <person name="Nagy L.G."/>
        </authorList>
    </citation>
    <scope>NUCLEOTIDE SEQUENCE [LARGE SCALE GENOMIC DNA]</scope>
    <source>
        <strain evidence="3">Ar21-2</strain>
    </source>
</reference>
<dbReference type="PANTHER" id="PTHR42673:SF4">
    <property type="entry name" value="MALEYLACETOACETATE ISOMERASE"/>
    <property type="match status" value="1"/>
</dbReference>
<evidence type="ECO:0000313" key="2">
    <source>
        <dbReference type="EMBL" id="PBK90242.1"/>
    </source>
</evidence>
<dbReference type="OMA" id="MDSYKIA"/>
<dbReference type="STRING" id="47427.A0A2H3DFM7"/>
<dbReference type="EMBL" id="KZ293666">
    <property type="protein sequence ID" value="PBK90242.1"/>
    <property type="molecule type" value="Genomic_DNA"/>
</dbReference>
<dbReference type="AlphaFoldDB" id="A0A2H3DFM7"/>
<keyword evidence="3" id="KW-1185">Reference proteome</keyword>
<proteinExistence type="predicted"/>
<organism evidence="2 3">
    <name type="scientific">Armillaria gallica</name>
    <name type="common">Bulbous honey fungus</name>
    <name type="synonym">Armillaria bulbosa</name>
    <dbReference type="NCBI Taxonomy" id="47427"/>
    <lineage>
        <taxon>Eukaryota</taxon>
        <taxon>Fungi</taxon>
        <taxon>Dikarya</taxon>
        <taxon>Basidiomycota</taxon>
        <taxon>Agaricomycotina</taxon>
        <taxon>Agaricomycetes</taxon>
        <taxon>Agaricomycetidae</taxon>
        <taxon>Agaricales</taxon>
        <taxon>Marasmiineae</taxon>
        <taxon>Physalacriaceae</taxon>
        <taxon>Armillaria</taxon>
    </lineage>
</organism>
<dbReference type="SUPFAM" id="SSF47616">
    <property type="entry name" value="GST C-terminal domain-like"/>
    <property type="match status" value="1"/>
</dbReference>
<sequence length="248" mass="27553">MSSNLITLYDIPNKLPDAPGSPTTWRARYSLNMKKLPYQTIFLELPDIEPLAKQIGAAPTGTRRDGVTPLYTVPIIHDHATGAVVSESAAIAAYLDKTYPSGPTLVPTGTMPLQLAFRDAVSDVFGAFRGFMIEGIAPKLNDRTVEMWKTRLAEQGVNLDALFDGEKEKVWEKALTGFAKLDKWFEGNDGPFVMGCEPCFADAVLGAFLRYSWAAFGKDSKEWKDIVSWNEGKWVKYLESFAPYETIL</sequence>